<sequence length="102" mass="11997">LMSEIEILNKRVEHLDEELETYKNPGTIPLQLVLKYPLHHNLQSVEDPEAGEEELGSLLPKRKKRKTMPFSQLLTNEKSLQELREVKEEAERVANEKRHKKE</sequence>
<protein>
    <submittedName>
        <fullName evidence="2">1925_t:CDS:1</fullName>
    </submittedName>
</protein>
<evidence type="ECO:0000256" key="1">
    <source>
        <dbReference type="SAM" id="MobiDB-lite"/>
    </source>
</evidence>
<name>A0A9N9KJU3_9GLOM</name>
<dbReference type="OrthoDB" id="10474795at2759"/>
<evidence type="ECO:0000313" key="3">
    <source>
        <dbReference type="Proteomes" id="UP000789759"/>
    </source>
</evidence>
<accession>A0A9N9KJU3</accession>
<gene>
    <name evidence="2" type="ORF">CPELLU_LOCUS21669</name>
</gene>
<reference evidence="2" key="1">
    <citation type="submission" date="2021-06" db="EMBL/GenBank/DDBJ databases">
        <authorList>
            <person name="Kallberg Y."/>
            <person name="Tangrot J."/>
            <person name="Rosling A."/>
        </authorList>
    </citation>
    <scope>NUCLEOTIDE SEQUENCE</scope>
    <source>
        <strain evidence="2">FL966</strain>
    </source>
</reference>
<feature type="compositionally biased region" description="Acidic residues" evidence="1">
    <location>
        <begin position="46"/>
        <end position="55"/>
    </location>
</feature>
<proteinExistence type="predicted"/>
<dbReference type="EMBL" id="CAJVQA010083290">
    <property type="protein sequence ID" value="CAG8838117.1"/>
    <property type="molecule type" value="Genomic_DNA"/>
</dbReference>
<comment type="caution">
    <text evidence="2">The sequence shown here is derived from an EMBL/GenBank/DDBJ whole genome shotgun (WGS) entry which is preliminary data.</text>
</comment>
<feature type="non-terminal residue" evidence="2">
    <location>
        <position position="102"/>
    </location>
</feature>
<feature type="non-terminal residue" evidence="2">
    <location>
        <position position="1"/>
    </location>
</feature>
<dbReference type="AlphaFoldDB" id="A0A9N9KJU3"/>
<organism evidence="2 3">
    <name type="scientific">Cetraspora pellucida</name>
    <dbReference type="NCBI Taxonomy" id="1433469"/>
    <lineage>
        <taxon>Eukaryota</taxon>
        <taxon>Fungi</taxon>
        <taxon>Fungi incertae sedis</taxon>
        <taxon>Mucoromycota</taxon>
        <taxon>Glomeromycotina</taxon>
        <taxon>Glomeromycetes</taxon>
        <taxon>Diversisporales</taxon>
        <taxon>Gigasporaceae</taxon>
        <taxon>Cetraspora</taxon>
    </lineage>
</organism>
<feature type="region of interest" description="Disordered" evidence="1">
    <location>
        <begin position="45"/>
        <end position="76"/>
    </location>
</feature>
<evidence type="ECO:0000313" key="2">
    <source>
        <dbReference type="EMBL" id="CAG8838117.1"/>
    </source>
</evidence>
<dbReference type="Proteomes" id="UP000789759">
    <property type="component" value="Unassembled WGS sequence"/>
</dbReference>
<keyword evidence="3" id="KW-1185">Reference proteome</keyword>